<feature type="non-terminal residue" evidence="1">
    <location>
        <position position="1"/>
    </location>
</feature>
<evidence type="ECO:0000313" key="1">
    <source>
        <dbReference type="EMBL" id="ETO01103.1"/>
    </source>
</evidence>
<organism evidence="1 2">
    <name type="scientific">Reticulomyxa filosa</name>
    <dbReference type="NCBI Taxonomy" id="46433"/>
    <lineage>
        <taxon>Eukaryota</taxon>
        <taxon>Sar</taxon>
        <taxon>Rhizaria</taxon>
        <taxon>Retaria</taxon>
        <taxon>Foraminifera</taxon>
        <taxon>Monothalamids</taxon>
        <taxon>Reticulomyxidae</taxon>
        <taxon>Reticulomyxa</taxon>
    </lineage>
</organism>
<dbReference type="SUPFAM" id="SSF54001">
    <property type="entry name" value="Cysteine proteinases"/>
    <property type="match status" value="1"/>
</dbReference>
<reference evidence="1 2" key="1">
    <citation type="journal article" date="2013" name="Curr. Biol.">
        <title>The Genome of the Foraminiferan Reticulomyxa filosa.</title>
        <authorList>
            <person name="Glockner G."/>
            <person name="Hulsmann N."/>
            <person name="Schleicher M."/>
            <person name="Noegel A.A."/>
            <person name="Eichinger L."/>
            <person name="Gallinger C."/>
            <person name="Pawlowski J."/>
            <person name="Sierra R."/>
            <person name="Euteneuer U."/>
            <person name="Pillet L."/>
            <person name="Moustafa A."/>
            <person name="Platzer M."/>
            <person name="Groth M."/>
            <person name="Szafranski K."/>
            <person name="Schliwa M."/>
        </authorList>
    </citation>
    <scope>NUCLEOTIDE SEQUENCE [LARGE SCALE GENOMIC DNA]</scope>
</reference>
<evidence type="ECO:0000313" key="2">
    <source>
        <dbReference type="Proteomes" id="UP000023152"/>
    </source>
</evidence>
<gene>
    <name evidence="1" type="ORF">RFI_36337</name>
</gene>
<name>X6LGI9_RETFI</name>
<dbReference type="EMBL" id="ASPP01039219">
    <property type="protein sequence ID" value="ETO01103.1"/>
    <property type="molecule type" value="Genomic_DNA"/>
</dbReference>
<protein>
    <submittedName>
        <fullName evidence="1">Uncharacterized protein</fullName>
    </submittedName>
</protein>
<dbReference type="InterPro" id="IPR038765">
    <property type="entry name" value="Papain-like_cys_pep_sf"/>
</dbReference>
<dbReference type="OrthoDB" id="409956at2759"/>
<dbReference type="Gene3D" id="3.90.70.80">
    <property type="match status" value="1"/>
</dbReference>
<keyword evidence="2" id="KW-1185">Reference proteome</keyword>
<proteinExistence type="predicted"/>
<comment type="caution">
    <text evidence="1">The sequence shown here is derived from an EMBL/GenBank/DDBJ whole genome shotgun (WGS) entry which is preliminary data.</text>
</comment>
<sequence>QENKDFFQNFILDFEETLKQKSRQYECGDHVDINAMSELYNVRVQVYELNKATNKLYRPLGNRYMRIKSTNIRDIRLKEEAPNGQDQDKH</sequence>
<dbReference type="AlphaFoldDB" id="X6LGI9"/>
<dbReference type="Proteomes" id="UP000023152">
    <property type="component" value="Unassembled WGS sequence"/>
</dbReference>
<accession>X6LGI9</accession>